<keyword evidence="3 4" id="KW-0418">Kinase</keyword>
<dbReference type="GO" id="GO:0008976">
    <property type="term" value="F:polyphosphate kinase activity"/>
    <property type="evidence" value="ECO:0007669"/>
    <property type="project" value="UniProtKB-EC"/>
</dbReference>
<dbReference type="RefSeq" id="WP_130857218.1">
    <property type="nucleotide sequence ID" value="NZ_JBHLWO010000007.1"/>
</dbReference>
<dbReference type="InterPro" id="IPR016898">
    <property type="entry name" value="Polyphosphate_phosphotransfera"/>
</dbReference>
<dbReference type="InterPro" id="IPR022486">
    <property type="entry name" value="PPK2_PA0141"/>
</dbReference>
<comment type="caution">
    <text evidence="6">The sequence shown here is derived from an EMBL/GenBank/DDBJ whole genome shotgun (WGS) entry which is preliminary data.</text>
</comment>
<organism evidence="6 7">
    <name type="scientific">Olivibacter oleidegradans</name>
    <dbReference type="NCBI Taxonomy" id="760123"/>
    <lineage>
        <taxon>Bacteria</taxon>
        <taxon>Pseudomonadati</taxon>
        <taxon>Bacteroidota</taxon>
        <taxon>Sphingobacteriia</taxon>
        <taxon>Sphingobacteriales</taxon>
        <taxon>Sphingobacteriaceae</taxon>
        <taxon>Olivibacter</taxon>
    </lineage>
</organism>
<evidence type="ECO:0000256" key="4">
    <source>
        <dbReference type="RuleBase" id="RU369062"/>
    </source>
</evidence>
<dbReference type="PANTHER" id="PTHR34383:SF1">
    <property type="entry name" value="ADP-POLYPHOSPHATE PHOSPHOTRANSFERASE"/>
    <property type="match status" value="1"/>
</dbReference>
<reference evidence="6 7" key="1">
    <citation type="submission" date="2024-09" db="EMBL/GenBank/DDBJ databases">
        <authorList>
            <person name="Sun Q."/>
            <person name="Mori K."/>
        </authorList>
    </citation>
    <scope>NUCLEOTIDE SEQUENCE [LARGE SCALE GENOMIC DNA]</scope>
    <source>
        <strain evidence="6 7">CCM 7765</strain>
    </source>
</reference>
<keyword evidence="2 4" id="KW-0808">Transferase</keyword>
<dbReference type="InterPro" id="IPR027417">
    <property type="entry name" value="P-loop_NTPase"/>
</dbReference>
<evidence type="ECO:0000313" key="7">
    <source>
        <dbReference type="Proteomes" id="UP001589774"/>
    </source>
</evidence>
<dbReference type="Pfam" id="PF03976">
    <property type="entry name" value="PPK2"/>
    <property type="match status" value="1"/>
</dbReference>
<sequence length="273" mass="32136">MAEFDLSDLERINKSEEILDFLVANDIIKEKKFRKQLAYEKELSALQFELLRLQQYVIENKKRLLLIFEGRDAAGKGGTISRMIAKLNPKKIRVVALPKPTEEEKGQWYFQRYIKQLPTSGEIVFFDRSWYNRAVVEPVFGFCSDLQYTSFMEQVNSLEHLLIDDGIIMMKIFLTISKNEQLERLEDRQKDPMKQWKVGDLDEKAQEKWDDYTHYINKMLKRSGSKKSPWVEVVTDDKKQARLEVIKYVLSNVTGFTSKQDLKVDEKLIKIHG</sequence>
<dbReference type="EC" id="2.7.4.-" evidence="4"/>
<comment type="function">
    <text evidence="4">Uses inorganic polyphosphate (polyP) as a donor to convert GDP to GTP or ADP to ATP.</text>
</comment>
<accession>A0ABV6HV93</accession>
<dbReference type="PANTHER" id="PTHR34383">
    <property type="entry name" value="POLYPHOSPHATE:AMP PHOSPHOTRANSFERASE-RELATED"/>
    <property type="match status" value="1"/>
</dbReference>
<name>A0ABV6HV93_9SPHI</name>
<dbReference type="InterPro" id="IPR022488">
    <property type="entry name" value="PPK2-related"/>
</dbReference>
<dbReference type="NCBIfam" id="TIGR03707">
    <property type="entry name" value="PPK2_P_aer"/>
    <property type="match status" value="1"/>
</dbReference>
<dbReference type="Proteomes" id="UP001589774">
    <property type="component" value="Unassembled WGS sequence"/>
</dbReference>
<dbReference type="EMBL" id="JBHLWO010000007">
    <property type="protein sequence ID" value="MFC0321868.1"/>
    <property type="molecule type" value="Genomic_DNA"/>
</dbReference>
<keyword evidence="7" id="KW-1185">Reference proteome</keyword>
<protein>
    <recommendedName>
        <fullName evidence="4">ADP/GDP-polyphosphate phosphotransferase</fullName>
        <ecNumber evidence="4">2.7.4.-</ecNumber>
    </recommendedName>
    <alternativeName>
        <fullName evidence="4">Polyphosphate kinase PPK2</fullName>
    </alternativeName>
</protein>
<evidence type="ECO:0000313" key="6">
    <source>
        <dbReference type="EMBL" id="MFC0321868.1"/>
    </source>
</evidence>
<dbReference type="PIRSF" id="PIRSF028756">
    <property type="entry name" value="PPK2_prd"/>
    <property type="match status" value="1"/>
</dbReference>
<evidence type="ECO:0000256" key="1">
    <source>
        <dbReference type="ARBA" id="ARBA00009924"/>
    </source>
</evidence>
<proteinExistence type="inferred from homology"/>
<gene>
    <name evidence="6" type="primary">ppk2</name>
    <name evidence="6" type="ORF">ACFFI0_26375</name>
</gene>
<feature type="domain" description="Polyphosphate kinase-2-related" evidence="5">
    <location>
        <begin position="37"/>
        <end position="255"/>
    </location>
</feature>
<comment type="subunit">
    <text evidence="4">Homotetramer.</text>
</comment>
<dbReference type="Gene3D" id="3.40.50.300">
    <property type="entry name" value="P-loop containing nucleotide triphosphate hydrolases"/>
    <property type="match status" value="1"/>
</dbReference>
<comment type="similarity">
    <text evidence="1 4">Belongs to the polyphosphate kinase 2 (PPK2) family. Class I subfamily.</text>
</comment>
<dbReference type="SUPFAM" id="SSF52540">
    <property type="entry name" value="P-loop containing nucleoside triphosphate hydrolases"/>
    <property type="match status" value="1"/>
</dbReference>
<evidence type="ECO:0000259" key="5">
    <source>
        <dbReference type="Pfam" id="PF03976"/>
    </source>
</evidence>
<evidence type="ECO:0000256" key="2">
    <source>
        <dbReference type="ARBA" id="ARBA00022679"/>
    </source>
</evidence>
<evidence type="ECO:0000256" key="3">
    <source>
        <dbReference type="ARBA" id="ARBA00022777"/>
    </source>
</evidence>